<dbReference type="InterPro" id="IPR009492">
    <property type="entry name" value="TniQ"/>
</dbReference>
<reference evidence="3 4" key="1">
    <citation type="submission" date="2018-03" db="EMBL/GenBank/DDBJ databases">
        <title>Streptomyces dioscori sp. nov., a novel endophytic actinobacterium isolated from bulbil of Dioscorea bulbifera L.</title>
        <authorList>
            <person name="Zhikuan W."/>
        </authorList>
    </citation>
    <scope>NUCLEOTIDE SEQUENCE [LARGE SCALE GENOMIC DNA]</scope>
    <source>
        <strain evidence="3 4">A217</strain>
    </source>
</reference>
<evidence type="ECO:0000313" key="3">
    <source>
        <dbReference type="EMBL" id="PSM39096.1"/>
    </source>
</evidence>
<dbReference type="Pfam" id="PF06527">
    <property type="entry name" value="TniQ"/>
    <property type="match status" value="1"/>
</dbReference>
<keyword evidence="3" id="KW-0238">DNA-binding</keyword>
<dbReference type="Pfam" id="PF03457">
    <property type="entry name" value="HA"/>
    <property type="match status" value="5"/>
</dbReference>
<feature type="domain" description="Helicase-associated" evidence="1">
    <location>
        <begin position="962"/>
        <end position="1018"/>
    </location>
</feature>
<dbReference type="RefSeq" id="WP_107020792.1">
    <property type="nucleotide sequence ID" value="NZ_KZ679053.1"/>
</dbReference>
<dbReference type="PANTHER" id="PTHR33418">
    <property type="entry name" value="HELICASE-ASSOCIATED"/>
    <property type="match status" value="1"/>
</dbReference>
<dbReference type="Gene3D" id="6.10.140.530">
    <property type="match status" value="2"/>
</dbReference>
<dbReference type="AlphaFoldDB" id="A0A2P8PYM5"/>
<feature type="domain" description="Helicase-associated" evidence="1">
    <location>
        <begin position="522"/>
        <end position="581"/>
    </location>
</feature>
<sequence length="1091" mass="122329">MSGESQAPAAVGGLALASGVLRVGPLQGEMTQSFLTRLAARYGMGFGDLLAVVVDVDGLPNMMGRARLDSEIYLNQEARDRVAQLCRVPQDRLLRALPAWAQEEPRRRFAVGPAAQFHHTAEKVRCWGPACPECTARRTGRRETARLYLGSQQRVCLSHRRWLMHVPGTAGRVVDLAGCVQVLDAQRCHVRLLRRSALASDAFEVARAVTSSWWWQTWPQEHMWSARLRSLDSAGLDQDAWRVVARELVVYPETVALATLLASDGFRRRVVADAQGHVPFRLADLPSFLTAVAGCVRRPWYVEQLARETSGPLFAWAYQCVRAQGGTRAAEQAMWAVAPAHRQRPLVDDLAVRARVGSGGRGAEGKRRRGHSRQADEAFAAGLVHASRYVREHGNLAVPQDTVVDSYRLGEWLSNVQARAWAIAPDRAQALAVLDPWWNVPWSVQWQRSYYRARDHAAVAGPPDAAAGFPGTQILNGEWLYLQCTRYSTLHPEQQRLLADIGITAEAACTALPRRVPVQAGFETGLMHARSYVAEHGHLAVLGKDAMYQGYPLRSWLVHQRRRARENREPTEHSRVLDAVDPWWNPPWGLIWQRSYAQARRLVESRGGLDVGGGFPGVEADLAVWLSRQCAAYRRLDPDQQRLLADIGITAEEAAKVQGGPGVPQAVNEQVAAAGLWALDGMTSARSFAAVHGHLAVASDYVHDGFALGRWLVEQRRQDRRHAQATEGMWLRGRLLAELDPWWNPPWPYPWQRSYQRARKRWRKGQLKVPGPHRGRDEDEVTVWLRRQCVRHDVLQLDQQSLLADIGITSAVARAVTEADRSPTRVDSGLAHARSYAAEHGHLAVAERTRHNGYPLGSWLLRQRHRVADGRTDPARITALNALDPHWNPPWPLAWQRAYHRAHAAPASGNLTVAQRRWFTTQTRLWDSLHPTQQELLAALGAAPATEPVPAPTTTHRYPPGEGLPHARAYAAAHGHLAVFKHTQHHGFALGRWLIQQRRKARAGLLSALTLQELTILDPWWNPPWSFAWQRKYHQHRTLRATSQPLSPELQRWARKQTVLWHQLHPHQQALLSTIDIRPEAPSWQGALSGA</sequence>
<dbReference type="PANTHER" id="PTHR33418:SF1">
    <property type="entry name" value="HELICASE-ASSOCIATED DOMAIN-CONTAINING PROTEIN"/>
    <property type="match status" value="1"/>
</dbReference>
<feature type="domain" description="TniQ" evidence="2">
    <location>
        <begin position="21"/>
        <end position="161"/>
    </location>
</feature>
<comment type="caution">
    <text evidence="3">The sequence shown here is derived from an EMBL/GenBank/DDBJ whole genome shotgun (WGS) entry which is preliminary data.</text>
</comment>
<feature type="domain" description="Helicase-associated" evidence="1">
    <location>
        <begin position="376"/>
        <end position="435"/>
    </location>
</feature>
<gene>
    <name evidence="3" type="ORF">C6Y14_34405</name>
</gene>
<evidence type="ECO:0000259" key="2">
    <source>
        <dbReference type="Pfam" id="PF06527"/>
    </source>
</evidence>
<dbReference type="Proteomes" id="UP000240429">
    <property type="component" value="Unassembled WGS sequence"/>
</dbReference>
<proteinExistence type="predicted"/>
<organism evidence="3 4">
    <name type="scientific">Streptomyces dioscori</name>
    <dbReference type="NCBI Taxonomy" id="2109333"/>
    <lineage>
        <taxon>Bacteria</taxon>
        <taxon>Bacillati</taxon>
        <taxon>Actinomycetota</taxon>
        <taxon>Actinomycetes</taxon>
        <taxon>Kitasatosporales</taxon>
        <taxon>Streptomycetaceae</taxon>
        <taxon>Streptomyces</taxon>
        <taxon>Streptomyces aurantiacus group</taxon>
    </lineage>
</organism>
<dbReference type="InterPro" id="IPR005114">
    <property type="entry name" value="Helicase_assoc"/>
</dbReference>
<keyword evidence="4" id="KW-1185">Reference proteome</keyword>
<dbReference type="EMBL" id="PYBJ01000027">
    <property type="protein sequence ID" value="PSM39096.1"/>
    <property type="molecule type" value="Genomic_DNA"/>
</dbReference>
<dbReference type="GO" id="GO:0003677">
    <property type="term" value="F:DNA binding"/>
    <property type="evidence" value="ECO:0007669"/>
    <property type="project" value="UniProtKB-KW"/>
</dbReference>
<dbReference type="OrthoDB" id="4120976at2"/>
<name>A0A2P8PYM5_9ACTN</name>
<protein>
    <submittedName>
        <fullName evidence="3">DNA-binding protein</fullName>
    </submittedName>
</protein>
<evidence type="ECO:0000259" key="1">
    <source>
        <dbReference type="Pfam" id="PF03457"/>
    </source>
</evidence>
<accession>A0A2P8PYM5</accession>
<evidence type="ECO:0000313" key="4">
    <source>
        <dbReference type="Proteomes" id="UP000240429"/>
    </source>
</evidence>
<feature type="domain" description="Helicase-associated" evidence="1">
    <location>
        <begin position="828"/>
        <end position="884"/>
    </location>
</feature>
<feature type="domain" description="Helicase-associated" evidence="1">
    <location>
        <begin position="681"/>
        <end position="723"/>
    </location>
</feature>